<protein>
    <recommendedName>
        <fullName evidence="1">Misato Segment II tubulin-like domain-containing protein</fullName>
    </recommendedName>
</protein>
<dbReference type="EMBL" id="JBBHLL010000659">
    <property type="protein sequence ID" value="KAK7798833.1"/>
    <property type="molecule type" value="Genomic_DNA"/>
</dbReference>
<feature type="domain" description="Misato Segment II tubulin-like" evidence="1">
    <location>
        <begin position="6"/>
        <end position="31"/>
    </location>
</feature>
<dbReference type="AlphaFoldDB" id="A0AAW0HBQ7"/>
<gene>
    <name evidence="2" type="ORF">U0070_009197</name>
</gene>
<comment type="caution">
    <text evidence="2">The sequence shown here is derived from an EMBL/GenBank/DDBJ whole genome shotgun (WGS) entry which is preliminary data.</text>
</comment>
<sequence>MAGGAREVLTLQLGHFAGFVGAHWWNQQVRLRVTARRSLRKVHGDAPPSHSTQPSALCRMLRWDIGPKTTRHLGSCAPTSCTERAGRCMARKPIRHDSSSWI</sequence>
<reference evidence="2 3" key="1">
    <citation type="journal article" date="2023" name="bioRxiv">
        <title>Conserved and derived expression patterns and positive selection on dental genes reveal complex evolutionary context of ever-growing rodent molars.</title>
        <authorList>
            <person name="Calamari Z.T."/>
            <person name="Song A."/>
            <person name="Cohen E."/>
            <person name="Akter M."/>
            <person name="Roy R.D."/>
            <person name="Hallikas O."/>
            <person name="Christensen M.M."/>
            <person name="Li P."/>
            <person name="Marangoni P."/>
            <person name="Jernvall J."/>
            <person name="Klein O.D."/>
        </authorList>
    </citation>
    <scope>NUCLEOTIDE SEQUENCE [LARGE SCALE GENOMIC DNA]</scope>
    <source>
        <strain evidence="2">V071</strain>
    </source>
</reference>
<dbReference type="Proteomes" id="UP001488838">
    <property type="component" value="Unassembled WGS sequence"/>
</dbReference>
<dbReference type="Pfam" id="PF10644">
    <property type="entry name" value="Misat_Tub_SegII"/>
    <property type="match status" value="1"/>
</dbReference>
<keyword evidence="3" id="KW-1185">Reference proteome</keyword>
<accession>A0AAW0HBQ7</accession>
<name>A0AAW0HBQ7_MYOGA</name>
<evidence type="ECO:0000313" key="2">
    <source>
        <dbReference type="EMBL" id="KAK7798833.1"/>
    </source>
</evidence>
<proteinExistence type="predicted"/>
<evidence type="ECO:0000259" key="1">
    <source>
        <dbReference type="Pfam" id="PF10644"/>
    </source>
</evidence>
<dbReference type="InterPro" id="IPR019605">
    <property type="entry name" value="Misato_II_tubulin-like"/>
</dbReference>
<evidence type="ECO:0000313" key="3">
    <source>
        <dbReference type="Proteomes" id="UP001488838"/>
    </source>
</evidence>
<organism evidence="2 3">
    <name type="scientific">Myodes glareolus</name>
    <name type="common">Bank vole</name>
    <name type="synonym">Clethrionomys glareolus</name>
    <dbReference type="NCBI Taxonomy" id="447135"/>
    <lineage>
        <taxon>Eukaryota</taxon>
        <taxon>Metazoa</taxon>
        <taxon>Chordata</taxon>
        <taxon>Craniata</taxon>
        <taxon>Vertebrata</taxon>
        <taxon>Euteleostomi</taxon>
        <taxon>Mammalia</taxon>
        <taxon>Eutheria</taxon>
        <taxon>Euarchontoglires</taxon>
        <taxon>Glires</taxon>
        <taxon>Rodentia</taxon>
        <taxon>Myomorpha</taxon>
        <taxon>Muroidea</taxon>
        <taxon>Cricetidae</taxon>
        <taxon>Arvicolinae</taxon>
        <taxon>Myodes</taxon>
    </lineage>
</organism>